<name>A0ABP7CQA9_9ACTN</name>
<comment type="caution">
    <text evidence="6">The sequence shown here is derived from an EMBL/GenBank/DDBJ whole genome shotgun (WGS) entry which is preliminary data.</text>
</comment>
<dbReference type="PANTHER" id="PTHR42939:SF1">
    <property type="entry name" value="ABC TRANSPORTER ATP-BINDING PROTEIN ALBC-RELATED"/>
    <property type="match status" value="1"/>
</dbReference>
<feature type="domain" description="ABC transporter" evidence="5">
    <location>
        <begin position="6"/>
        <end position="207"/>
    </location>
</feature>
<evidence type="ECO:0000259" key="5">
    <source>
        <dbReference type="PROSITE" id="PS50893"/>
    </source>
</evidence>
<dbReference type="NCBIfam" id="TIGR01189">
    <property type="entry name" value="ccmA"/>
    <property type="match status" value="1"/>
</dbReference>
<dbReference type="PROSITE" id="PS50893">
    <property type="entry name" value="ABC_TRANSPORTER_2"/>
    <property type="match status" value="1"/>
</dbReference>
<reference evidence="7" key="1">
    <citation type="journal article" date="2019" name="Int. J. Syst. Evol. Microbiol.">
        <title>The Global Catalogue of Microorganisms (GCM) 10K type strain sequencing project: providing services to taxonomists for standard genome sequencing and annotation.</title>
        <authorList>
            <consortium name="The Broad Institute Genomics Platform"/>
            <consortium name="The Broad Institute Genome Sequencing Center for Infectious Disease"/>
            <person name="Wu L."/>
            <person name="Ma J."/>
        </authorList>
    </citation>
    <scope>NUCLEOTIDE SEQUENCE [LARGE SCALE GENOMIC DNA]</scope>
    <source>
        <strain evidence="7">JCM 16904</strain>
    </source>
</reference>
<dbReference type="InterPro" id="IPR003593">
    <property type="entry name" value="AAA+_ATPase"/>
</dbReference>
<dbReference type="CDD" id="cd03230">
    <property type="entry name" value="ABC_DR_subfamily_A"/>
    <property type="match status" value="1"/>
</dbReference>
<evidence type="ECO:0000313" key="7">
    <source>
        <dbReference type="Proteomes" id="UP001500902"/>
    </source>
</evidence>
<accession>A0ABP7CQA9</accession>
<sequence length="208" mass="21758">MKAEIVAARDVRVELGGHRVLDGVALTASPGQIVAIAGENGAGKSTLLRCLAGLQTPSSGQVHVLDGPPVDAAGFWREVALVGDEPAWYPGLSVLEHLEMALSVHDGGRLSAQAALSAFALDGRADQHPLTLSTGQRQRLSLAMALIRPSRLLLLDEPERGLDADFRARLGDLLRAYAADGGTVVMATHDRDLATACGARLVTLEAAC</sequence>
<dbReference type="PANTHER" id="PTHR42939">
    <property type="entry name" value="ABC TRANSPORTER ATP-BINDING PROTEIN ALBC-RELATED"/>
    <property type="match status" value="1"/>
</dbReference>
<dbReference type="RefSeq" id="WP_344887156.1">
    <property type="nucleotide sequence ID" value="NZ_BAAAZP010000126.1"/>
</dbReference>
<keyword evidence="4" id="KW-0067">ATP-binding</keyword>
<dbReference type="InterPro" id="IPR005895">
    <property type="entry name" value="ABC_transptr_haem_export_CcmA"/>
</dbReference>
<keyword evidence="2" id="KW-0547">Nucleotide-binding</keyword>
<dbReference type="EMBL" id="BAAAZP010000126">
    <property type="protein sequence ID" value="GAA3692491.1"/>
    <property type="molecule type" value="Genomic_DNA"/>
</dbReference>
<keyword evidence="7" id="KW-1185">Reference proteome</keyword>
<dbReference type="SMART" id="SM00382">
    <property type="entry name" value="AAA"/>
    <property type="match status" value="1"/>
</dbReference>
<organism evidence="6 7">
    <name type="scientific">Nonomuraea antimicrobica</name>
    <dbReference type="NCBI Taxonomy" id="561173"/>
    <lineage>
        <taxon>Bacteria</taxon>
        <taxon>Bacillati</taxon>
        <taxon>Actinomycetota</taxon>
        <taxon>Actinomycetes</taxon>
        <taxon>Streptosporangiales</taxon>
        <taxon>Streptosporangiaceae</taxon>
        <taxon>Nonomuraea</taxon>
    </lineage>
</organism>
<dbReference type="Pfam" id="PF00005">
    <property type="entry name" value="ABC_tran"/>
    <property type="match status" value="1"/>
</dbReference>
<evidence type="ECO:0000313" key="6">
    <source>
        <dbReference type="EMBL" id="GAA3692491.1"/>
    </source>
</evidence>
<evidence type="ECO:0000256" key="4">
    <source>
        <dbReference type="ARBA" id="ARBA00022840"/>
    </source>
</evidence>
<dbReference type="InterPro" id="IPR003439">
    <property type="entry name" value="ABC_transporter-like_ATP-bd"/>
</dbReference>
<evidence type="ECO:0000256" key="2">
    <source>
        <dbReference type="ARBA" id="ARBA00022741"/>
    </source>
</evidence>
<dbReference type="InterPro" id="IPR051782">
    <property type="entry name" value="ABC_Transporter_VariousFunc"/>
</dbReference>
<protein>
    <recommendedName>
        <fullName evidence="5">ABC transporter domain-containing protein</fullName>
    </recommendedName>
</protein>
<evidence type="ECO:0000256" key="3">
    <source>
        <dbReference type="ARBA" id="ARBA00022748"/>
    </source>
</evidence>
<keyword evidence="3" id="KW-0201">Cytochrome c-type biogenesis</keyword>
<dbReference type="Gene3D" id="3.40.50.300">
    <property type="entry name" value="P-loop containing nucleotide triphosphate hydrolases"/>
    <property type="match status" value="1"/>
</dbReference>
<dbReference type="SUPFAM" id="SSF52540">
    <property type="entry name" value="P-loop containing nucleoside triphosphate hydrolases"/>
    <property type="match status" value="1"/>
</dbReference>
<evidence type="ECO:0000256" key="1">
    <source>
        <dbReference type="ARBA" id="ARBA00022448"/>
    </source>
</evidence>
<gene>
    <name evidence="6" type="ORF">GCM10022224_067730</name>
</gene>
<proteinExistence type="predicted"/>
<keyword evidence="1" id="KW-0813">Transport</keyword>
<dbReference type="InterPro" id="IPR027417">
    <property type="entry name" value="P-loop_NTPase"/>
</dbReference>
<dbReference type="Proteomes" id="UP001500902">
    <property type="component" value="Unassembled WGS sequence"/>
</dbReference>